<dbReference type="RefSeq" id="WP_053450034.1">
    <property type="nucleotide sequence ID" value="NZ_CP082270.1"/>
</dbReference>
<evidence type="ECO:0000313" key="2">
    <source>
        <dbReference type="EMBL" id="WDM62150.1"/>
    </source>
</evidence>
<accession>A0ABY7XWS3</accession>
<gene>
    <name evidence="2" type="ORF">K5L94_13495</name>
</gene>
<dbReference type="EMBL" id="CP082270">
    <property type="protein sequence ID" value="WDM62150.1"/>
    <property type="molecule type" value="Genomic_DNA"/>
</dbReference>
<keyword evidence="3" id="KW-1185">Reference proteome</keyword>
<proteinExistence type="predicted"/>
<organism evidence="2 3">
    <name type="scientific">Stenotrophomonas forensis</name>
    <dbReference type="NCBI Taxonomy" id="2871169"/>
    <lineage>
        <taxon>Bacteria</taxon>
        <taxon>Pseudomonadati</taxon>
        <taxon>Pseudomonadota</taxon>
        <taxon>Gammaproteobacteria</taxon>
        <taxon>Lysobacterales</taxon>
        <taxon>Lysobacteraceae</taxon>
        <taxon>Stenotrophomonas</taxon>
        <taxon>Stenotrophomonas maltophilia group</taxon>
    </lineage>
</organism>
<evidence type="ECO:0000313" key="3">
    <source>
        <dbReference type="Proteomes" id="UP001216828"/>
    </source>
</evidence>
<reference evidence="2 3" key="1">
    <citation type="submission" date="2021-08" db="EMBL/GenBank/DDBJ databases">
        <title>Stenotrophomonas forensis sp. nov., isolated from contaminated viral transport media.</title>
        <authorList>
            <person name="Nguyen S.V."/>
            <person name="Edwards D."/>
            <person name="Scott S."/>
            <person name="Doss J."/>
            <person name="Merid S."/>
            <person name="Zelaya E."/>
            <person name="Maza C."/>
            <person name="Mann M."/>
            <person name="Hamilton B."/>
            <person name="Blackwell R."/>
            <person name="Tran A."/>
            <person name="Hauser J."/>
        </authorList>
    </citation>
    <scope>NUCLEOTIDE SEQUENCE [LARGE SCALE GENOMIC DNA]</scope>
    <source>
        <strain evidence="2 3">DFS-20110405</strain>
    </source>
</reference>
<feature type="region of interest" description="Disordered" evidence="1">
    <location>
        <begin position="391"/>
        <end position="410"/>
    </location>
</feature>
<protein>
    <submittedName>
        <fullName evidence="2">DNA repair protein</fullName>
    </submittedName>
</protein>
<sequence length="973" mass="106582">MATGNFRLYYLADNGQQRPAAKVRYRILQLPDRNEVVNGTTDAQGLTKFVNTTPNPLQNPLDKGVKPATQVPFLPPSTIRFQLEVWDFDQRKWAQPDFAGRQKKAVSHDIELQLNSTIMTMAPIQCALELQPYFRVKFQMQADQKALPNAPYLAYAVDAKGREVAGNDAAGRPIKGNTDKNGMTPRITCNGRRRFNFNLPGSKVGRNTDMLEPLIKGQSTTLYVLGMKSQVAMSESGQGRTARVDGKISAPAVLNAEARELLLLTPDVWNEFEELSGMIENTMAGLHRSRANLDNALQGRDAEAVAAAEKALGIAEDNVAKMLNDNFSKLTDLKEVVTFETYDKGRHAGNGSLADRSGLRRRYIPAKKYEELKKRRIMGIPTAVNTSVGTKVKGGPVSGSSEGKHEVTGTKPFDAADFKKSIRSITLQAKAETKMDPFVFDIIDAGGNEFVEHVQKSDSYEVASASQWLRFVAGAGASSAATWNPSKGVAAAKAEANASAKLILFEGKWTHSYSVPSIKGWQMQFGDVDLGAIVFVLACELYGFVGAKGTLAGSAEIKYVGKKPVATAQQRDRSQSLAENFDSQRGLPRAQLDPARVRMLGMNESAPKGSGAGVQLTAEVFAGVEGGITPSGDLRWLPPDRKEPVSFAKIALDVAVNAGAGASAQLNIYFNSGKFRIRASARLCWGVGAKGAVDFAVDAGGMQEFVKWVFYQLAHSGFIKLTYIAQDAFNVLSKLLFMVVAEDSSMGKALAQTIDEINDRFDRLQGRLQRASARDALVNRINSKPDWLIYATPETRGMLLYAVTRHYPESHARNLPEFSPGWGDIEIHALPGHKQAVLNILQPVTSRPEWMNVMQHMTIEGKRRPDGGKAEGDVVRFLDYGYSLNNDLPNVFGTMNKHSRDKVGDVGNSYLQSFLEKRAKLLNEFPKGYEVAQIMNIDDPVQLAALDGTEAPTFAMMDPPGLWLDRDDQTMLA</sequence>
<evidence type="ECO:0000256" key="1">
    <source>
        <dbReference type="SAM" id="MobiDB-lite"/>
    </source>
</evidence>
<name>A0ABY7XWS3_9GAMM</name>
<dbReference type="Proteomes" id="UP001216828">
    <property type="component" value="Chromosome"/>
</dbReference>